<dbReference type="EMBL" id="AQGU01000025">
    <property type="protein sequence ID" value="MBE0359140.1"/>
    <property type="molecule type" value="Genomic_DNA"/>
</dbReference>
<sequence>MTNYNDMSLFAHVVDAGSFTAAAELTQIPKSTISRRIADLETSLSAHLLERTTRRLRLTEVGSIYYQYCRRIIEEAESAEISVSQFIGEPKGTLRINTSVTIGQHLVGPLLAEFLQAYPDINIQLLTTNRLVNLIDEGFDLAIRVGELADSSLISKYLGSTQLKCYASTKYVKDMGQPESPGDLINYKCITMSNNLQSNNWILEGHEKETVNIPINNKVVVYDFTIARELVFKNTGIAMLPNYLVKDEPYSSSIQTVLNYWSSPNIELHAIYPSRKGMTPKLRVFLDFIATKFRMESLFNKNSG</sequence>
<proteinExistence type="inferred from homology"/>
<evidence type="ECO:0000259" key="5">
    <source>
        <dbReference type="PROSITE" id="PS50931"/>
    </source>
</evidence>
<dbReference type="Pfam" id="PF00126">
    <property type="entry name" value="HTH_1"/>
    <property type="match status" value="1"/>
</dbReference>
<dbReference type="Proteomes" id="UP000648482">
    <property type="component" value="Unassembled WGS sequence"/>
</dbReference>
<evidence type="ECO:0000256" key="1">
    <source>
        <dbReference type="ARBA" id="ARBA00009437"/>
    </source>
</evidence>
<dbReference type="Gene3D" id="3.40.190.290">
    <property type="match status" value="1"/>
</dbReference>
<keyword evidence="7" id="KW-1185">Reference proteome</keyword>
<reference evidence="6 7" key="1">
    <citation type="submission" date="2015-06" db="EMBL/GenBank/DDBJ databases">
        <title>Genome sequence of Pseudoalteromonas aliena.</title>
        <authorList>
            <person name="Xie B.-B."/>
            <person name="Rong J.-C."/>
            <person name="Qin Q.-L."/>
            <person name="Zhang Y.-Z."/>
        </authorList>
    </citation>
    <scope>NUCLEOTIDE SEQUENCE [LARGE SCALE GENOMIC DNA]</scope>
    <source>
        <strain evidence="6 7">SW19</strain>
    </source>
</reference>
<dbReference type="Gene3D" id="1.10.10.10">
    <property type="entry name" value="Winged helix-like DNA-binding domain superfamily/Winged helix DNA-binding domain"/>
    <property type="match status" value="1"/>
</dbReference>
<dbReference type="PROSITE" id="PS50931">
    <property type="entry name" value="HTH_LYSR"/>
    <property type="match status" value="1"/>
</dbReference>
<comment type="caution">
    <text evidence="6">The sequence shown here is derived from an EMBL/GenBank/DDBJ whole genome shotgun (WGS) entry which is preliminary data.</text>
</comment>
<protein>
    <recommendedName>
        <fullName evidence="5">HTH lysR-type domain-containing protein</fullName>
    </recommendedName>
</protein>
<organism evidence="6 7">
    <name type="scientific">Pseudoalteromonas aliena SW19</name>
    <dbReference type="NCBI Taxonomy" id="1314866"/>
    <lineage>
        <taxon>Bacteria</taxon>
        <taxon>Pseudomonadati</taxon>
        <taxon>Pseudomonadota</taxon>
        <taxon>Gammaproteobacteria</taxon>
        <taxon>Alteromonadales</taxon>
        <taxon>Pseudoalteromonadaceae</taxon>
        <taxon>Pseudoalteromonas</taxon>
    </lineage>
</organism>
<keyword evidence="4" id="KW-0804">Transcription</keyword>
<comment type="similarity">
    <text evidence="1">Belongs to the LysR transcriptional regulatory family.</text>
</comment>
<evidence type="ECO:0000256" key="2">
    <source>
        <dbReference type="ARBA" id="ARBA00023015"/>
    </source>
</evidence>
<feature type="domain" description="HTH lysR-type" evidence="5">
    <location>
        <begin position="1"/>
        <end position="59"/>
    </location>
</feature>
<keyword evidence="3" id="KW-0238">DNA-binding</keyword>
<evidence type="ECO:0000313" key="7">
    <source>
        <dbReference type="Proteomes" id="UP000648482"/>
    </source>
</evidence>
<dbReference type="RefSeq" id="WP_193155386.1">
    <property type="nucleotide sequence ID" value="NZ_AQGU01000025.1"/>
</dbReference>
<gene>
    <name evidence="6" type="ORF">PALI_a0353</name>
</gene>
<accession>A0ABR9DZS2</accession>
<dbReference type="InterPro" id="IPR058163">
    <property type="entry name" value="LysR-type_TF_proteobact-type"/>
</dbReference>
<dbReference type="CDD" id="cd08422">
    <property type="entry name" value="PBP2_CrgA_like"/>
    <property type="match status" value="1"/>
</dbReference>
<evidence type="ECO:0000313" key="6">
    <source>
        <dbReference type="EMBL" id="MBE0359140.1"/>
    </source>
</evidence>
<keyword evidence="2" id="KW-0805">Transcription regulation</keyword>
<dbReference type="InterPro" id="IPR036388">
    <property type="entry name" value="WH-like_DNA-bd_sf"/>
</dbReference>
<dbReference type="Pfam" id="PF03466">
    <property type="entry name" value="LysR_substrate"/>
    <property type="match status" value="1"/>
</dbReference>
<dbReference type="PANTHER" id="PTHR30537:SF68">
    <property type="entry name" value="TRANSCRIPTIONAL REGULATOR-RELATED"/>
    <property type="match status" value="1"/>
</dbReference>
<dbReference type="InterPro" id="IPR000847">
    <property type="entry name" value="LysR_HTH_N"/>
</dbReference>
<dbReference type="SUPFAM" id="SSF46785">
    <property type="entry name" value="Winged helix' DNA-binding domain"/>
    <property type="match status" value="1"/>
</dbReference>
<dbReference type="SUPFAM" id="SSF53850">
    <property type="entry name" value="Periplasmic binding protein-like II"/>
    <property type="match status" value="1"/>
</dbReference>
<evidence type="ECO:0000256" key="3">
    <source>
        <dbReference type="ARBA" id="ARBA00023125"/>
    </source>
</evidence>
<dbReference type="InterPro" id="IPR036390">
    <property type="entry name" value="WH_DNA-bd_sf"/>
</dbReference>
<dbReference type="InterPro" id="IPR005119">
    <property type="entry name" value="LysR_subst-bd"/>
</dbReference>
<evidence type="ECO:0000256" key="4">
    <source>
        <dbReference type="ARBA" id="ARBA00023163"/>
    </source>
</evidence>
<name>A0ABR9DZS2_9GAMM</name>
<dbReference type="PANTHER" id="PTHR30537">
    <property type="entry name" value="HTH-TYPE TRANSCRIPTIONAL REGULATOR"/>
    <property type="match status" value="1"/>
</dbReference>